<dbReference type="AlphaFoldDB" id="H5V237"/>
<dbReference type="SUPFAM" id="SSF56784">
    <property type="entry name" value="HAD-like"/>
    <property type="match status" value="1"/>
</dbReference>
<evidence type="ECO:0000256" key="4">
    <source>
        <dbReference type="PIRSR" id="PIRSR610972-2"/>
    </source>
</evidence>
<dbReference type="GeneID" id="92828570"/>
<dbReference type="RefSeq" id="WP_002435622.1">
    <property type="nucleotide sequence ID" value="NZ_BAFF01000005.1"/>
</dbReference>
<gene>
    <name evidence="7" type="primary">ycjU</name>
    <name evidence="7" type="ORF">EH105704_05_00510</name>
</gene>
<dbReference type="NCBIfam" id="TIGR01509">
    <property type="entry name" value="HAD-SF-IA-v3"/>
    <property type="match status" value="1"/>
</dbReference>
<feature type="binding site" evidence="5">
    <location>
        <position position="171"/>
    </location>
    <ligand>
        <name>Mg(2+)</name>
        <dbReference type="ChEBI" id="CHEBI:18420"/>
    </ligand>
</feature>
<feature type="binding site" evidence="4">
    <location>
        <position position="52"/>
    </location>
    <ligand>
        <name>substrate</name>
    </ligand>
</feature>
<evidence type="ECO:0000256" key="2">
    <source>
        <dbReference type="ARBA" id="ARBA00022723"/>
    </source>
</evidence>
<comment type="caution">
    <text evidence="7">The sequence shown here is derived from an EMBL/GenBank/DDBJ whole genome shotgun (WGS) entry which is preliminary data.</text>
</comment>
<feature type="binding site" evidence="5">
    <location>
        <position position="9"/>
    </location>
    <ligand>
        <name>Mg(2+)</name>
        <dbReference type="ChEBI" id="CHEBI:18420"/>
    </ligand>
</feature>
<feature type="site" description="Important for catalytic activity and assists the phosphoryl transfer reaction to Asp8 by balancing charge and orienting the reacting groups" evidence="6">
    <location>
        <position position="147"/>
    </location>
</feature>
<evidence type="ECO:0000256" key="1">
    <source>
        <dbReference type="ARBA" id="ARBA00006171"/>
    </source>
</evidence>
<dbReference type="Proteomes" id="UP000010297">
    <property type="component" value="Unassembled WGS sequence"/>
</dbReference>
<feature type="active site" description="Nucleophile" evidence="3">
    <location>
        <position position="9"/>
    </location>
</feature>
<feature type="binding site" evidence="4">
    <location>
        <position position="25"/>
    </location>
    <ligand>
        <name>substrate</name>
    </ligand>
</feature>
<name>H5V237_ATLHE</name>
<dbReference type="InterPro" id="IPR023214">
    <property type="entry name" value="HAD_sf"/>
</dbReference>
<comment type="similarity">
    <text evidence="1">Belongs to the HAD-like hydrolase superfamily. CbbY/CbbZ/Gph/YieH family.</text>
</comment>
<protein>
    <submittedName>
        <fullName evidence="7">Putative beta-phosphoglucomutase YcjU</fullName>
    </submittedName>
</protein>
<keyword evidence="2 5" id="KW-0479">Metal-binding</keyword>
<dbReference type="GO" id="GO:0050308">
    <property type="term" value="F:sugar-phosphatase activity"/>
    <property type="evidence" value="ECO:0007669"/>
    <property type="project" value="TreeGrafter"/>
</dbReference>
<dbReference type="InterPro" id="IPR051806">
    <property type="entry name" value="HAD-like_SPP"/>
</dbReference>
<evidence type="ECO:0000256" key="6">
    <source>
        <dbReference type="PIRSR" id="PIRSR610972-4"/>
    </source>
</evidence>
<dbReference type="NCBIfam" id="TIGR01990">
    <property type="entry name" value="bPGM"/>
    <property type="match status" value="1"/>
</dbReference>
<dbReference type="InterPro" id="IPR010976">
    <property type="entry name" value="B-phosphoglucomutase_hydrolase"/>
</dbReference>
<dbReference type="Gene3D" id="3.40.50.1000">
    <property type="entry name" value="HAD superfamily/HAD-like"/>
    <property type="match status" value="1"/>
</dbReference>
<feature type="binding site" evidence="4">
    <location>
        <begin position="9"/>
        <end position="11"/>
    </location>
    <ligand>
        <name>substrate</name>
    </ligand>
</feature>
<feature type="binding site" evidence="4">
    <location>
        <begin position="44"/>
        <end position="49"/>
    </location>
    <ligand>
        <name>substrate</name>
    </ligand>
</feature>
<dbReference type="CDD" id="cd02598">
    <property type="entry name" value="HAD_BPGM"/>
    <property type="match status" value="1"/>
</dbReference>
<feature type="active site" description="Proton donor/acceptor" evidence="3">
    <location>
        <position position="11"/>
    </location>
</feature>
<evidence type="ECO:0000313" key="8">
    <source>
        <dbReference type="Proteomes" id="UP000010297"/>
    </source>
</evidence>
<dbReference type="InterPro" id="IPR006439">
    <property type="entry name" value="HAD-SF_hydro_IA"/>
</dbReference>
<dbReference type="SFLD" id="SFLDG01129">
    <property type="entry name" value="C1.5:_HAD__Beta-PGM__Phosphata"/>
    <property type="match status" value="1"/>
</dbReference>
<dbReference type="GO" id="GO:0005975">
    <property type="term" value="P:carbohydrate metabolic process"/>
    <property type="evidence" value="ECO:0007669"/>
    <property type="project" value="InterPro"/>
</dbReference>
<keyword evidence="5" id="KW-0460">Magnesium</keyword>
<accession>H5V237</accession>
<dbReference type="PRINTS" id="PR00413">
    <property type="entry name" value="HADHALOGNASE"/>
</dbReference>
<dbReference type="Gene3D" id="1.10.150.240">
    <property type="entry name" value="Putative phosphatase, domain 2"/>
    <property type="match status" value="1"/>
</dbReference>
<dbReference type="InterPro" id="IPR036412">
    <property type="entry name" value="HAD-like_sf"/>
</dbReference>
<dbReference type="GO" id="GO:0008801">
    <property type="term" value="F:beta-phosphoglucomutase activity"/>
    <property type="evidence" value="ECO:0007669"/>
    <property type="project" value="InterPro"/>
</dbReference>
<feature type="binding site" evidence="5">
    <location>
        <position position="11"/>
    </location>
    <ligand>
        <name>Mg(2+)</name>
        <dbReference type="ChEBI" id="CHEBI:18420"/>
    </ligand>
</feature>
<dbReference type="Pfam" id="PF00702">
    <property type="entry name" value="Hydrolase"/>
    <property type="match status" value="1"/>
</dbReference>
<feature type="binding site" evidence="4">
    <location>
        <position position="147"/>
    </location>
    <ligand>
        <name>substrate</name>
    </ligand>
</feature>
<reference evidence="7 8" key="1">
    <citation type="submission" date="2012-02" db="EMBL/GenBank/DDBJ databases">
        <title>Whole genome shotgun sequence of Escherichia hermannii NBRC 105704.</title>
        <authorList>
            <person name="Yoshida I."/>
            <person name="Hosoyama A."/>
            <person name="Tsuchikane K."/>
            <person name="Katsumata H."/>
            <person name="Yamazaki S."/>
            <person name="Fujita N."/>
        </authorList>
    </citation>
    <scope>NUCLEOTIDE SEQUENCE [LARGE SCALE GENOMIC DNA]</scope>
    <source>
        <strain evidence="7 8">NBRC 105704</strain>
    </source>
</reference>
<dbReference type="InterPro" id="IPR010972">
    <property type="entry name" value="Beta-PGM"/>
</dbReference>
<dbReference type="InterPro" id="IPR023198">
    <property type="entry name" value="PGP-like_dom2"/>
</dbReference>
<feature type="binding site" evidence="4">
    <location>
        <begin position="116"/>
        <end position="120"/>
    </location>
    <ligand>
        <name>substrate</name>
    </ligand>
</feature>
<dbReference type="eggNOG" id="COG0637">
    <property type="taxonomic scope" value="Bacteria"/>
</dbReference>
<feature type="binding site" evidence="4">
    <location>
        <position position="78"/>
    </location>
    <ligand>
        <name>substrate</name>
    </ligand>
</feature>
<evidence type="ECO:0000256" key="3">
    <source>
        <dbReference type="PIRSR" id="PIRSR610972-1"/>
    </source>
</evidence>
<dbReference type="NCBIfam" id="TIGR02009">
    <property type="entry name" value="PGMB-YQAB-SF"/>
    <property type="match status" value="1"/>
</dbReference>
<dbReference type="SFLD" id="SFLDS00003">
    <property type="entry name" value="Haloacid_Dehalogenase"/>
    <property type="match status" value="1"/>
</dbReference>
<keyword evidence="8" id="KW-1185">Reference proteome</keyword>
<evidence type="ECO:0000313" key="7">
    <source>
        <dbReference type="EMBL" id="GAB52045.1"/>
    </source>
</evidence>
<comment type="cofactor">
    <cofactor evidence="5">
        <name>Mg(2+)</name>
        <dbReference type="ChEBI" id="CHEBI:18420"/>
    </cofactor>
    <text evidence="5">Binds 2 magnesium ions per subunit.</text>
</comment>
<sequence>MMLKALIFDLDGVITDTAHLHFLAWKSVAAELGIAIDERMNHALKGISRMASLERILQFGGKATTFSETQKIVIATRKNERYVALLSSLGPDAILPGIAPLLAELKKRGIKAGLASASLNAPRILASLNLLDAFDFCADASRITHPKPHPEIFLAACTGLGVVPEECIGVEDAQAGIDAINVCGMLSIGIGASLNNAGLLLSSTEELTWARIAGLLDYTDKATAVNR</sequence>
<proteinExistence type="inferred from homology"/>
<dbReference type="SFLD" id="SFLDG01135">
    <property type="entry name" value="C1.5.6:_HAD__Beta-PGM__Phospha"/>
    <property type="match status" value="1"/>
</dbReference>
<evidence type="ECO:0000256" key="5">
    <source>
        <dbReference type="PIRSR" id="PIRSR610972-3"/>
    </source>
</evidence>
<dbReference type="PANTHER" id="PTHR43481">
    <property type="entry name" value="FRUCTOSE-1-PHOSPHATE PHOSPHATASE"/>
    <property type="match status" value="1"/>
</dbReference>
<feature type="site" description="Important for catalytic activity and assists the phosphoryl transfer reaction to Asp8 by balancing charge and orienting the reacting groups" evidence="6">
    <location>
        <position position="116"/>
    </location>
</feature>
<dbReference type="GO" id="GO:0000287">
    <property type="term" value="F:magnesium ion binding"/>
    <property type="evidence" value="ECO:0007669"/>
    <property type="project" value="InterPro"/>
</dbReference>
<dbReference type="EMBL" id="BAFF01000005">
    <property type="protein sequence ID" value="GAB52045.1"/>
    <property type="molecule type" value="Genomic_DNA"/>
</dbReference>
<feature type="binding site" evidence="5">
    <location>
        <position position="172"/>
    </location>
    <ligand>
        <name>Mg(2+)</name>
        <dbReference type="ChEBI" id="CHEBI:18420"/>
    </ligand>
</feature>
<dbReference type="PANTHER" id="PTHR43481:SF4">
    <property type="entry name" value="GLYCEROL-1-PHOSPHATE PHOSPHOHYDROLASE 1-RELATED"/>
    <property type="match status" value="1"/>
</dbReference>
<organism evidence="7 8">
    <name type="scientific">Atlantibacter hermannii NBRC 105704</name>
    <dbReference type="NCBI Taxonomy" id="1115512"/>
    <lineage>
        <taxon>Bacteria</taxon>
        <taxon>Pseudomonadati</taxon>
        <taxon>Pseudomonadota</taxon>
        <taxon>Gammaproteobacteria</taxon>
        <taxon>Enterobacterales</taxon>
        <taxon>Enterobacteriaceae</taxon>
        <taxon>Atlantibacter</taxon>
    </lineage>
</organism>